<evidence type="ECO:0000256" key="5">
    <source>
        <dbReference type="ARBA" id="ARBA00022989"/>
    </source>
</evidence>
<dbReference type="EMBL" id="LR743600">
    <property type="protein sequence ID" value="CAA2630665.1"/>
    <property type="molecule type" value="Genomic_DNA"/>
</dbReference>
<feature type="transmembrane region" description="Helical" evidence="8">
    <location>
        <begin position="448"/>
        <end position="471"/>
    </location>
</feature>
<keyword evidence="5 8" id="KW-1133">Transmembrane helix</keyword>
<dbReference type="Pfam" id="PF14703">
    <property type="entry name" value="PHM7_cyt"/>
    <property type="match status" value="1"/>
</dbReference>
<dbReference type="GO" id="GO:0005886">
    <property type="term" value="C:plasma membrane"/>
    <property type="evidence" value="ECO:0007669"/>
    <property type="project" value="TreeGrafter"/>
</dbReference>
<dbReference type="EMBL" id="CACRZD030000013">
    <property type="protein sequence ID" value="CAA6669908.1"/>
    <property type="molecule type" value="Genomic_DNA"/>
</dbReference>
<gene>
    <name evidence="12" type="ORF">SI7747_13016311</name>
</gene>
<evidence type="ECO:0000313" key="13">
    <source>
        <dbReference type="Proteomes" id="UP001189122"/>
    </source>
</evidence>
<dbReference type="AlphaFoldDB" id="A0A7I8JIC2"/>
<feature type="domain" description="CSC1/OSCA1-like N-terminal transmembrane" evidence="10">
    <location>
        <begin position="5"/>
        <end position="148"/>
    </location>
</feature>
<evidence type="ECO:0000256" key="4">
    <source>
        <dbReference type="ARBA" id="ARBA00022692"/>
    </source>
</evidence>
<evidence type="ECO:0000259" key="11">
    <source>
        <dbReference type="Pfam" id="PF14703"/>
    </source>
</evidence>
<feature type="transmembrane region" description="Helical" evidence="8">
    <location>
        <begin position="363"/>
        <end position="384"/>
    </location>
</feature>
<dbReference type="PANTHER" id="PTHR13018">
    <property type="entry name" value="PROBABLE MEMBRANE PROTEIN DUF221-RELATED"/>
    <property type="match status" value="1"/>
</dbReference>
<comment type="similarity">
    <text evidence="2">Belongs to the CSC1 (TC 1.A.17) family.</text>
</comment>
<feature type="transmembrane region" description="Helical" evidence="8">
    <location>
        <begin position="328"/>
        <end position="351"/>
    </location>
</feature>
<feature type="transmembrane region" description="Helical" evidence="8">
    <location>
        <begin position="509"/>
        <end position="535"/>
    </location>
</feature>
<evidence type="ECO:0000256" key="3">
    <source>
        <dbReference type="ARBA" id="ARBA00022448"/>
    </source>
</evidence>
<keyword evidence="13" id="KW-1185">Reference proteome</keyword>
<evidence type="ECO:0000256" key="8">
    <source>
        <dbReference type="SAM" id="Phobius"/>
    </source>
</evidence>
<keyword evidence="3" id="KW-0813">Transport</keyword>
<keyword evidence="7" id="KW-0407">Ion channel</keyword>
<keyword evidence="6 8" id="KW-0472">Membrane</keyword>
<dbReference type="PANTHER" id="PTHR13018:SF100">
    <property type="entry name" value="CSC1-LIKE PROTEIN ERD4"/>
    <property type="match status" value="1"/>
</dbReference>
<evidence type="ECO:0000313" key="12">
    <source>
        <dbReference type="EMBL" id="CAA2630665.1"/>
    </source>
</evidence>
<evidence type="ECO:0000256" key="6">
    <source>
        <dbReference type="ARBA" id="ARBA00023136"/>
    </source>
</evidence>
<accession>A0A7I8JIC2</accession>
<evidence type="ECO:0000256" key="7">
    <source>
        <dbReference type="ARBA" id="ARBA00023303"/>
    </source>
</evidence>
<dbReference type="InterPro" id="IPR032880">
    <property type="entry name" value="CSC1/OSCA1-like_N"/>
</dbReference>
<reference evidence="12 13" key="1">
    <citation type="submission" date="2019-12" db="EMBL/GenBank/DDBJ databases">
        <authorList>
            <person name="Scholz U."/>
            <person name="Mascher M."/>
            <person name="Fiebig A."/>
        </authorList>
    </citation>
    <scope>NUCLEOTIDE SEQUENCE</scope>
</reference>
<dbReference type="Pfam" id="PF13967">
    <property type="entry name" value="RSN1_TM"/>
    <property type="match status" value="1"/>
</dbReference>
<dbReference type="InterPro" id="IPR003864">
    <property type="entry name" value="CSC1/OSCA1-like_7TM"/>
</dbReference>
<dbReference type="GO" id="GO:0005227">
    <property type="term" value="F:calcium-activated cation channel activity"/>
    <property type="evidence" value="ECO:0007669"/>
    <property type="project" value="InterPro"/>
</dbReference>
<feature type="domain" description="CSC1/OSCA1-like cytosolic" evidence="11">
    <location>
        <begin position="175"/>
        <end position="315"/>
    </location>
</feature>
<dbReference type="InterPro" id="IPR045122">
    <property type="entry name" value="Csc1-like"/>
</dbReference>
<feature type="domain" description="CSC1/OSCA1-like 7TM region" evidence="9">
    <location>
        <begin position="326"/>
        <end position="577"/>
    </location>
</feature>
<dbReference type="InterPro" id="IPR027815">
    <property type="entry name" value="CSC1/OSCA1-like_cyt"/>
</dbReference>
<dbReference type="Proteomes" id="UP001189122">
    <property type="component" value="Unassembled WGS sequence"/>
</dbReference>
<sequence>MEISSFLTSFGSYLAIFVVLMLLFIWLSGRPGNEVVYYPSRVVKGLDPHEGGGASEDEVIAMAGVDAAVYLVFLGTALGILVLSGLVLLPVLLPVARTDNNLALSKNITFNDLDKLSMGNIKEKSPRLWGFLLATYWVSFVTFYVLWRAYSHVSNLRATAKASSEVKPQDVALLTRKEQVDDYFRNLHPDTFYRSMVITDNTQANKIWEELEGYRKKLVRAEVVFSGSKTATGFLGLVGKKVDTINFCNEKIKELEPKLEAEQKVTLREKQQNAAVVVFNSMSAAVAATQTLHAQLVDTWTVSEAPEPRQLLWYNLPKRFFERKVRSLIVYVIVFLAVVFYMVPITFISAFTTLANLKNVLEAYLPQIALIVFMALLPKFLLFLSRAEGIASESHVVRAASGKFFYFIIFNVFLGVTIGSTLFASFKEIEKKPNSIVPLLGSSLPKSATFFLTFVALKFFVGYGLELSRVIPLIIYRLKRRFLCKTEGEIKQAWAPGALGYATKVPNDMLIVTIVLCYSVIAPLIIPFGVLYFGLGWLVFRNQALKVYIPEYESYGRMWPHIHTRMIAALIIYQKFVYAPFMLPLPVLSFAFAFICNARFYKAFDRVPLEVAASHKAKQTPNLEALFSAYIPPCLNSGDKFDDADQFEDARSQPASRTTSFA</sequence>
<keyword evidence="4 8" id="KW-0812">Transmembrane</keyword>
<protein>
    <submittedName>
        <fullName evidence="12">Uncharacterized protein</fullName>
    </submittedName>
</protein>
<comment type="subcellular location">
    <subcellularLocation>
        <location evidence="1">Membrane</location>
        <topology evidence="1">Multi-pass membrane protein</topology>
    </subcellularLocation>
</comment>
<feature type="transmembrane region" description="Helical" evidence="8">
    <location>
        <begin position="404"/>
        <end position="426"/>
    </location>
</feature>
<evidence type="ECO:0000256" key="2">
    <source>
        <dbReference type="ARBA" id="ARBA00007779"/>
    </source>
</evidence>
<proteinExistence type="inferred from homology"/>
<feature type="transmembrane region" description="Helical" evidence="8">
    <location>
        <begin position="576"/>
        <end position="596"/>
    </location>
</feature>
<evidence type="ECO:0000256" key="1">
    <source>
        <dbReference type="ARBA" id="ARBA00004141"/>
    </source>
</evidence>
<dbReference type="Pfam" id="PF02714">
    <property type="entry name" value="RSN1_7TM"/>
    <property type="match status" value="1"/>
</dbReference>
<name>A0A7I8JIC2_SPIIN</name>
<feature type="transmembrane region" description="Helical" evidence="8">
    <location>
        <begin position="68"/>
        <end position="93"/>
    </location>
</feature>
<keyword evidence="7" id="KW-0406">Ion transport</keyword>
<feature type="transmembrane region" description="Helical" evidence="8">
    <location>
        <begin position="6"/>
        <end position="27"/>
    </location>
</feature>
<evidence type="ECO:0000259" key="10">
    <source>
        <dbReference type="Pfam" id="PF13967"/>
    </source>
</evidence>
<organism evidence="12">
    <name type="scientific">Spirodela intermedia</name>
    <name type="common">Intermediate duckweed</name>
    <dbReference type="NCBI Taxonomy" id="51605"/>
    <lineage>
        <taxon>Eukaryota</taxon>
        <taxon>Viridiplantae</taxon>
        <taxon>Streptophyta</taxon>
        <taxon>Embryophyta</taxon>
        <taxon>Tracheophyta</taxon>
        <taxon>Spermatophyta</taxon>
        <taxon>Magnoliopsida</taxon>
        <taxon>Liliopsida</taxon>
        <taxon>Araceae</taxon>
        <taxon>Lemnoideae</taxon>
        <taxon>Spirodela</taxon>
    </lineage>
</organism>
<evidence type="ECO:0000259" key="9">
    <source>
        <dbReference type="Pfam" id="PF02714"/>
    </source>
</evidence>
<feature type="transmembrane region" description="Helical" evidence="8">
    <location>
        <begin position="128"/>
        <end position="147"/>
    </location>
</feature>